<organism evidence="6 7">
    <name type="scientific">Cereibacter changlensis JA139</name>
    <dbReference type="NCBI Taxonomy" id="1188249"/>
    <lineage>
        <taxon>Bacteria</taxon>
        <taxon>Pseudomonadati</taxon>
        <taxon>Pseudomonadota</taxon>
        <taxon>Alphaproteobacteria</taxon>
        <taxon>Rhodobacterales</taxon>
        <taxon>Paracoccaceae</taxon>
        <taxon>Cereibacter</taxon>
    </lineage>
</organism>
<reference evidence="6 7" key="1">
    <citation type="submission" date="2018-03" db="EMBL/GenBank/DDBJ databases">
        <title>Cereibacter changlensis.</title>
        <authorList>
            <person name="Meyer T.E."/>
            <person name="Miller S."/>
            <person name="Lodha T."/>
            <person name="Gandham S."/>
            <person name="Chintalapati S."/>
            <person name="Chintalapati V.R."/>
        </authorList>
    </citation>
    <scope>NUCLEOTIDE SEQUENCE [LARGE SCALE GENOMIC DNA]</scope>
    <source>
        <strain evidence="6 7">JA139</strain>
    </source>
</reference>
<keyword evidence="3" id="KW-0804">Transcription</keyword>
<dbReference type="InterPro" id="IPR009057">
    <property type="entry name" value="Homeodomain-like_sf"/>
</dbReference>
<feature type="domain" description="HTH tetR-type" evidence="5">
    <location>
        <begin position="29"/>
        <end position="89"/>
    </location>
</feature>
<dbReference type="InterPro" id="IPR041347">
    <property type="entry name" value="MftR_C"/>
</dbReference>
<accession>A0A2T4JZK5</accession>
<evidence type="ECO:0000256" key="1">
    <source>
        <dbReference type="ARBA" id="ARBA00023015"/>
    </source>
</evidence>
<name>A0A2T4JZK5_9RHOB</name>
<evidence type="ECO:0000256" key="4">
    <source>
        <dbReference type="PROSITE-ProRule" id="PRU00335"/>
    </source>
</evidence>
<evidence type="ECO:0000313" key="6">
    <source>
        <dbReference type="EMBL" id="PTE23355.1"/>
    </source>
</evidence>
<evidence type="ECO:0000256" key="2">
    <source>
        <dbReference type="ARBA" id="ARBA00023125"/>
    </source>
</evidence>
<dbReference type="Pfam" id="PF00440">
    <property type="entry name" value="TetR_N"/>
    <property type="match status" value="1"/>
</dbReference>
<comment type="caution">
    <text evidence="6">The sequence shown here is derived from an EMBL/GenBank/DDBJ whole genome shotgun (WGS) entry which is preliminary data.</text>
</comment>
<feature type="DNA-binding region" description="H-T-H motif" evidence="4">
    <location>
        <begin position="52"/>
        <end position="71"/>
    </location>
</feature>
<dbReference type="EMBL" id="PZKG01000006">
    <property type="protein sequence ID" value="PTE23355.1"/>
    <property type="molecule type" value="Genomic_DNA"/>
</dbReference>
<protein>
    <recommendedName>
        <fullName evidence="5">HTH tetR-type domain-containing protein</fullName>
    </recommendedName>
</protein>
<dbReference type="InterPro" id="IPR001647">
    <property type="entry name" value="HTH_TetR"/>
</dbReference>
<keyword evidence="1" id="KW-0805">Transcription regulation</keyword>
<dbReference type="GO" id="GO:0003700">
    <property type="term" value="F:DNA-binding transcription factor activity"/>
    <property type="evidence" value="ECO:0007669"/>
    <property type="project" value="TreeGrafter"/>
</dbReference>
<dbReference type="PROSITE" id="PS50977">
    <property type="entry name" value="HTH_TETR_2"/>
    <property type="match status" value="1"/>
</dbReference>
<dbReference type="InterPro" id="IPR050109">
    <property type="entry name" value="HTH-type_TetR-like_transc_reg"/>
</dbReference>
<keyword evidence="7" id="KW-1185">Reference proteome</keyword>
<dbReference type="Gene3D" id="1.10.357.10">
    <property type="entry name" value="Tetracycline Repressor, domain 2"/>
    <property type="match status" value="1"/>
</dbReference>
<dbReference type="PANTHER" id="PTHR30055:SF238">
    <property type="entry name" value="MYCOFACTOCIN BIOSYNTHESIS TRANSCRIPTIONAL REGULATOR MFTR-RELATED"/>
    <property type="match status" value="1"/>
</dbReference>
<sequence length="214" mass="23993">MQHKQDLHTLQEKVTRVIMVSSLRSRRRRQTARDIQAATLRLARRHGFDVVTTGMIAAEAQVSVRTFFNYYANKEAAAVGETPEFSDEAICAFVEGTGSLHDDLARLMRTHLIQEDVNRGAIHDMIALSEEAPRLMSLFEDHLRVLRSSVASILSHRLPETDALTLDLLSQIVIAALRQAVQLWAAQDEKDIGTCVDATLERLTALCRLVCETE</sequence>
<dbReference type="PANTHER" id="PTHR30055">
    <property type="entry name" value="HTH-TYPE TRANSCRIPTIONAL REGULATOR RUTR"/>
    <property type="match status" value="1"/>
</dbReference>
<evidence type="ECO:0000256" key="3">
    <source>
        <dbReference type="ARBA" id="ARBA00023163"/>
    </source>
</evidence>
<evidence type="ECO:0000313" key="7">
    <source>
        <dbReference type="Proteomes" id="UP000241010"/>
    </source>
</evidence>
<dbReference type="SUPFAM" id="SSF46689">
    <property type="entry name" value="Homeodomain-like"/>
    <property type="match status" value="1"/>
</dbReference>
<dbReference type="OrthoDB" id="9811084at2"/>
<gene>
    <name evidence="6" type="ORF">C5F48_02525</name>
</gene>
<dbReference type="Pfam" id="PF17754">
    <property type="entry name" value="TetR_C_14"/>
    <property type="match status" value="1"/>
</dbReference>
<proteinExistence type="predicted"/>
<dbReference type="Proteomes" id="UP000241010">
    <property type="component" value="Unassembled WGS sequence"/>
</dbReference>
<dbReference type="GO" id="GO:0000976">
    <property type="term" value="F:transcription cis-regulatory region binding"/>
    <property type="evidence" value="ECO:0007669"/>
    <property type="project" value="TreeGrafter"/>
</dbReference>
<dbReference type="AlphaFoldDB" id="A0A2T4JZK5"/>
<evidence type="ECO:0000259" key="5">
    <source>
        <dbReference type="PROSITE" id="PS50977"/>
    </source>
</evidence>
<keyword evidence="2 4" id="KW-0238">DNA-binding</keyword>